<evidence type="ECO:0000256" key="2">
    <source>
        <dbReference type="ARBA" id="ARBA00022490"/>
    </source>
</evidence>
<keyword evidence="4" id="KW-0143">Chaperone</keyword>
<dbReference type="eggNOG" id="ENOG5032ZWZ">
    <property type="taxonomic scope" value="Bacteria"/>
</dbReference>
<dbReference type="AlphaFoldDB" id="A0A0H3KBH1"/>
<reference evidence="6 7" key="1">
    <citation type="submission" date="2007-04" db="EMBL/GenBank/DDBJ databases">
        <title>Complete genome sequence of Burkholderia multivorans ATCC 17616.</title>
        <authorList>
            <person name="Ohtsubo Y."/>
            <person name="Yamashita A."/>
            <person name="Kurokawa K."/>
            <person name="Takami H."/>
            <person name="Yuhara S."/>
            <person name="Nishiyama E."/>
            <person name="Endo R."/>
            <person name="Miyazaki R."/>
            <person name="Ono A."/>
            <person name="Yano K."/>
            <person name="Ito M."/>
            <person name="Sota M."/>
            <person name="Yuji N."/>
            <person name="Hattori M."/>
            <person name="Tsuda M."/>
        </authorList>
    </citation>
    <scope>NUCLEOTIDE SEQUENCE [LARGE SCALE GENOMIC DNA]</scope>
    <source>
        <strain evidence="7">ATCC 17616 / 249</strain>
    </source>
</reference>
<dbReference type="RefSeq" id="WP_012214332.1">
    <property type="nucleotide sequence ID" value="NC_010084.1"/>
</dbReference>
<dbReference type="GO" id="GO:0044781">
    <property type="term" value="P:bacterial-type flagellum organization"/>
    <property type="evidence" value="ECO:0007669"/>
    <property type="project" value="UniProtKB-KW"/>
</dbReference>
<evidence type="ECO:0000313" key="6">
    <source>
        <dbReference type="EMBL" id="BAG42151.1"/>
    </source>
</evidence>
<keyword evidence="6" id="KW-0966">Cell projection</keyword>
<dbReference type="KEGG" id="bmu:Bmul_3058"/>
<sequence>MNRKADYFARYEALAAVSGRMLRAARGADWHALSGLQDEYLRLVDALKEAERDIALDESELGRKLALIRRILADDAAIRDLASPEIARLSALFETRRSTKVLTELYRTRG</sequence>
<keyword evidence="2" id="KW-0963">Cytoplasm</keyword>
<evidence type="ECO:0000256" key="4">
    <source>
        <dbReference type="ARBA" id="ARBA00023186"/>
    </source>
</evidence>
<comment type="subcellular location">
    <subcellularLocation>
        <location evidence="1">Cytoplasm</location>
        <location evidence="1">Cytosol</location>
    </subcellularLocation>
</comment>
<evidence type="ECO:0000256" key="3">
    <source>
        <dbReference type="ARBA" id="ARBA00022795"/>
    </source>
</evidence>
<keyword evidence="7" id="KW-1185">Reference proteome</keyword>
<dbReference type="Pfam" id="PF05400">
    <property type="entry name" value="FliT"/>
    <property type="match status" value="1"/>
</dbReference>
<dbReference type="Gene3D" id="1.20.58.380">
    <property type="entry name" value="Flagellar protein flit"/>
    <property type="match status" value="1"/>
</dbReference>
<keyword evidence="6" id="KW-0282">Flagellum</keyword>
<dbReference type="EMBL" id="AP009385">
    <property type="protein sequence ID" value="BAG42151.1"/>
    <property type="molecule type" value="Genomic_DNA"/>
</dbReference>
<protein>
    <recommendedName>
        <fullName evidence="5">Flagellar protein FliT</fullName>
    </recommendedName>
</protein>
<dbReference type="InterPro" id="IPR008622">
    <property type="entry name" value="FliT"/>
</dbReference>
<dbReference type="HOGENOM" id="CLU_155793_2_2_4"/>
<keyword evidence="6" id="KW-0969">Cilium</keyword>
<dbReference type="KEGG" id="bmj:BMULJ_00174"/>
<gene>
    <name evidence="6" type="primary">fliT</name>
    <name evidence="6" type="ordered locus">BMULJ_00174</name>
</gene>
<evidence type="ECO:0000313" key="7">
    <source>
        <dbReference type="Proteomes" id="UP000008815"/>
    </source>
</evidence>
<accession>A0A0H3KBH1</accession>
<proteinExistence type="predicted"/>
<evidence type="ECO:0000256" key="5">
    <source>
        <dbReference type="ARBA" id="ARBA00093797"/>
    </source>
</evidence>
<organism evidence="6 7">
    <name type="scientific">Burkholderia multivorans (strain ATCC 17616 / 249)</name>
    <dbReference type="NCBI Taxonomy" id="395019"/>
    <lineage>
        <taxon>Bacteria</taxon>
        <taxon>Pseudomonadati</taxon>
        <taxon>Pseudomonadota</taxon>
        <taxon>Betaproteobacteria</taxon>
        <taxon>Burkholderiales</taxon>
        <taxon>Burkholderiaceae</taxon>
        <taxon>Burkholderia</taxon>
        <taxon>Burkholderia cepacia complex</taxon>
    </lineage>
</organism>
<evidence type="ECO:0000256" key="1">
    <source>
        <dbReference type="ARBA" id="ARBA00004514"/>
    </source>
</evidence>
<name>A0A0H3KBH1_BURM1</name>
<dbReference type="STRING" id="395019.BMULJ_00174"/>
<keyword evidence="3" id="KW-1005">Bacterial flagellum biogenesis</keyword>
<dbReference type="Proteomes" id="UP000008815">
    <property type="component" value="Chromosome 1"/>
</dbReference>